<evidence type="ECO:0000259" key="2">
    <source>
        <dbReference type="Pfam" id="PF13843"/>
    </source>
</evidence>
<comment type="caution">
    <text evidence="4">The sequence shown here is derived from an EMBL/GenBank/DDBJ whole genome shotgun (WGS) entry which is preliminary data.</text>
</comment>
<evidence type="ECO:0000313" key="7">
    <source>
        <dbReference type="Proteomes" id="UP000663829"/>
    </source>
</evidence>
<evidence type="ECO:0000256" key="1">
    <source>
        <dbReference type="SAM" id="MobiDB-lite"/>
    </source>
</evidence>
<sequence length="493" mass="56763">MTEYDFYCLLGFLYYSSTVPLPSKPDYWSNFSRQSFVADNITRDRIEYLLRILHLHDNTIETNKSDKVQPILDFFIERCKKIVDAEKNISIDEQMIGYKGKTAPTSFKQYMPNKPTKRGFKVCGVSGFVYEVVLYRGSTKSVSCTSATHPNTSLARSTRTLTKVTTYNNETCEQVSQRAQQIKDFGISGMVVLDFLKNVPIGSSIFVNNFFSSVKLIKKMTELGYGITCTLRPNRVGNCPIPTEQQLKTKQRGYYKHFVSDDKQCMIVAWKDSKTVLLGSNHVGIEPTITLSRWSKQSNSYVDVSAPQIINQYSKHMGGVDTLDMLVSLHPIPFRSKKWYMRIIWRVFDLMIINSWILMNRIHDHGSGSAATGSSHRHRDFRLFHFKGEIAKILLQRPHIQQIQLHSSQLQNLGDRRRARQSEDESNDGNRPPSKKHREMSSLVPEILRYDGLNHLPEFVPALNNSRCKNEKCNGKTYWKCPKCDIHLCIYNI</sequence>
<feature type="domain" description="PiggyBac transposable element-derived protein" evidence="2">
    <location>
        <begin position="2"/>
        <end position="356"/>
    </location>
</feature>
<keyword evidence="7" id="KW-1185">Reference proteome</keyword>
<dbReference type="AlphaFoldDB" id="A0A815KNG9"/>
<accession>A0A815KNG9</accession>
<evidence type="ECO:0000313" key="4">
    <source>
        <dbReference type="EMBL" id="CAF1395628.1"/>
    </source>
</evidence>
<proteinExistence type="predicted"/>
<organism evidence="4 7">
    <name type="scientific">Didymodactylos carnosus</name>
    <dbReference type="NCBI Taxonomy" id="1234261"/>
    <lineage>
        <taxon>Eukaryota</taxon>
        <taxon>Metazoa</taxon>
        <taxon>Spiralia</taxon>
        <taxon>Gnathifera</taxon>
        <taxon>Rotifera</taxon>
        <taxon>Eurotatoria</taxon>
        <taxon>Bdelloidea</taxon>
        <taxon>Philodinida</taxon>
        <taxon>Philodinidae</taxon>
        <taxon>Didymodactylos</taxon>
    </lineage>
</organism>
<dbReference type="Pfam" id="PF13843">
    <property type="entry name" value="DDE_Tnp_1_7"/>
    <property type="match status" value="1"/>
</dbReference>
<dbReference type="EMBL" id="CAJNOQ010017242">
    <property type="protein sequence ID" value="CAF1395628.1"/>
    <property type="molecule type" value="Genomic_DNA"/>
</dbReference>
<evidence type="ECO:0000313" key="6">
    <source>
        <dbReference type="EMBL" id="CAF4289790.1"/>
    </source>
</evidence>
<dbReference type="PANTHER" id="PTHR47272:SF2">
    <property type="entry name" value="PIGGYBAC TRANSPOSABLE ELEMENT-DERIVED PROTEIN 3-LIKE"/>
    <property type="match status" value="1"/>
</dbReference>
<dbReference type="Proteomes" id="UP000682733">
    <property type="component" value="Unassembled WGS sequence"/>
</dbReference>
<dbReference type="Proteomes" id="UP000663829">
    <property type="component" value="Unassembled WGS sequence"/>
</dbReference>
<feature type="region of interest" description="Disordered" evidence="1">
    <location>
        <begin position="409"/>
        <end position="440"/>
    </location>
</feature>
<gene>
    <name evidence="4" type="ORF">GPM918_LOCUS33015</name>
    <name evidence="3" type="ORF">OVA965_LOCUS26289</name>
    <name evidence="6" type="ORF">SRO942_LOCUS33689</name>
    <name evidence="5" type="ORF">TMI583_LOCUS27029</name>
</gene>
<reference evidence="4" key="1">
    <citation type="submission" date="2021-02" db="EMBL/GenBank/DDBJ databases">
        <authorList>
            <person name="Nowell W R."/>
        </authorList>
    </citation>
    <scope>NUCLEOTIDE SEQUENCE</scope>
</reference>
<dbReference type="Proteomes" id="UP000681722">
    <property type="component" value="Unassembled WGS sequence"/>
</dbReference>
<dbReference type="EMBL" id="CAJOBA010038308">
    <property type="protein sequence ID" value="CAF4058567.1"/>
    <property type="molecule type" value="Genomic_DNA"/>
</dbReference>
<dbReference type="EMBL" id="CAJNOK010016755">
    <property type="protein sequence ID" value="CAF1251262.1"/>
    <property type="molecule type" value="Genomic_DNA"/>
</dbReference>
<dbReference type="InterPro" id="IPR029526">
    <property type="entry name" value="PGBD"/>
</dbReference>
<name>A0A815KNG9_9BILA</name>
<dbReference type="PANTHER" id="PTHR47272">
    <property type="entry name" value="DDE_TNP_1_7 DOMAIN-CONTAINING PROTEIN"/>
    <property type="match status" value="1"/>
</dbReference>
<dbReference type="Proteomes" id="UP000677228">
    <property type="component" value="Unassembled WGS sequence"/>
</dbReference>
<protein>
    <recommendedName>
        <fullName evidence="2">PiggyBac transposable element-derived protein domain-containing protein</fullName>
    </recommendedName>
</protein>
<dbReference type="OrthoDB" id="6592925at2759"/>
<evidence type="ECO:0000313" key="5">
    <source>
        <dbReference type="EMBL" id="CAF4058567.1"/>
    </source>
</evidence>
<evidence type="ECO:0000313" key="3">
    <source>
        <dbReference type="EMBL" id="CAF1251262.1"/>
    </source>
</evidence>
<dbReference type="EMBL" id="CAJOBC010082654">
    <property type="protein sequence ID" value="CAF4289790.1"/>
    <property type="molecule type" value="Genomic_DNA"/>
</dbReference>
<feature type="compositionally biased region" description="Basic and acidic residues" evidence="1">
    <location>
        <begin position="414"/>
        <end position="423"/>
    </location>
</feature>